<dbReference type="Pfam" id="PF13561">
    <property type="entry name" value="adh_short_C2"/>
    <property type="match status" value="1"/>
</dbReference>
<dbReference type="PRINTS" id="PR00080">
    <property type="entry name" value="SDRFAMILY"/>
</dbReference>
<reference evidence="3" key="1">
    <citation type="submission" date="2025-08" db="UniProtKB">
        <authorList>
            <consortium name="RefSeq"/>
        </authorList>
    </citation>
    <scope>IDENTIFICATION</scope>
</reference>
<dbReference type="PRINTS" id="PR00081">
    <property type="entry name" value="GDHRDH"/>
</dbReference>
<dbReference type="KEGG" id="pxu:106121683"/>
<name>A0AAJ6ZHU6_PAPXU</name>
<dbReference type="InterPro" id="IPR057326">
    <property type="entry name" value="KR_dom"/>
</dbReference>
<dbReference type="InterPro" id="IPR036291">
    <property type="entry name" value="NAD(P)-bd_dom_sf"/>
</dbReference>
<dbReference type="SUPFAM" id="SSF51735">
    <property type="entry name" value="NAD(P)-binding Rossmann-fold domains"/>
    <property type="match status" value="1"/>
</dbReference>
<evidence type="ECO:0000256" key="1">
    <source>
        <dbReference type="ARBA" id="ARBA00023002"/>
    </source>
</evidence>
<organism evidence="3">
    <name type="scientific">Papilio xuthus</name>
    <name type="common">Asian swallowtail butterfly</name>
    <dbReference type="NCBI Taxonomy" id="66420"/>
    <lineage>
        <taxon>Eukaryota</taxon>
        <taxon>Metazoa</taxon>
        <taxon>Ecdysozoa</taxon>
        <taxon>Arthropoda</taxon>
        <taxon>Hexapoda</taxon>
        <taxon>Insecta</taxon>
        <taxon>Pterygota</taxon>
        <taxon>Neoptera</taxon>
        <taxon>Endopterygota</taxon>
        <taxon>Lepidoptera</taxon>
        <taxon>Glossata</taxon>
        <taxon>Ditrysia</taxon>
        <taxon>Papilionoidea</taxon>
        <taxon>Papilionidae</taxon>
        <taxon>Papilioninae</taxon>
        <taxon>Papilio</taxon>
    </lineage>
</organism>
<proteinExistence type="predicted"/>
<accession>A0AAJ6ZHU6</accession>
<dbReference type="PROSITE" id="PS00061">
    <property type="entry name" value="ADH_SHORT"/>
    <property type="match status" value="1"/>
</dbReference>
<dbReference type="PANTHER" id="PTHR43975:SF2">
    <property type="entry name" value="EG:BACR7A4.14 PROTEIN-RELATED"/>
    <property type="match status" value="1"/>
</dbReference>
<dbReference type="InterPro" id="IPR020904">
    <property type="entry name" value="Sc_DH/Rdtase_CS"/>
</dbReference>
<dbReference type="GeneID" id="106121683"/>
<dbReference type="Proteomes" id="UP000694872">
    <property type="component" value="Unplaced"/>
</dbReference>
<protein>
    <submittedName>
        <fullName evidence="3">Glucose 1-dehydrogenase 3-like</fullName>
    </submittedName>
</protein>
<dbReference type="AlphaFoldDB" id="A0AAJ6ZHU6"/>
<feature type="domain" description="Ketoreductase" evidence="2">
    <location>
        <begin position="16"/>
        <end position="196"/>
    </location>
</feature>
<dbReference type="InterPro" id="IPR002347">
    <property type="entry name" value="SDR_fam"/>
</dbReference>
<dbReference type="PANTHER" id="PTHR43975">
    <property type="entry name" value="ZGC:101858"/>
    <property type="match status" value="1"/>
</dbReference>
<gene>
    <name evidence="3" type="primary">LOC106121683</name>
</gene>
<dbReference type="SMART" id="SM00822">
    <property type="entry name" value="PKS_KR"/>
    <property type="match status" value="1"/>
</dbReference>
<dbReference type="Gene3D" id="3.40.50.720">
    <property type="entry name" value="NAD(P)-binding Rossmann-like Domain"/>
    <property type="match status" value="1"/>
</dbReference>
<dbReference type="FunFam" id="3.40.50.720:FF:000084">
    <property type="entry name" value="Short-chain dehydrogenase reductase"/>
    <property type="match status" value="1"/>
</dbReference>
<keyword evidence="1" id="KW-0560">Oxidoreductase</keyword>
<dbReference type="GO" id="GO:0016491">
    <property type="term" value="F:oxidoreductase activity"/>
    <property type="evidence" value="ECO:0007669"/>
    <property type="project" value="UniProtKB-KW"/>
</dbReference>
<evidence type="ECO:0000313" key="3">
    <source>
        <dbReference type="RefSeq" id="XP_013172885.1"/>
    </source>
</evidence>
<evidence type="ECO:0000259" key="2">
    <source>
        <dbReference type="SMART" id="SM00822"/>
    </source>
</evidence>
<sequence>MSVHIENSSAMDFNNKVVIITGASSGIGAATAIEFAKQSAKVVLVGRNEEALNYNASKCEDAKGIKPLIIKAELTNDEDVKRVISTTIEQFGRIDVLINNAGVGISGSIRDGIELLDRAISTNVRPAYLLTSLATPYLVQSKGNIINVSSIAALKPIKNVEFLPYCMSKAALDQFTRCLALELGKDGVRVNSVNPGATKTNFMAACGYSKDQIDEIFKVREQSVPLLKMVKSEDVADLIIFLASDRASCITGSTYVIDSGETLM</sequence>
<dbReference type="GO" id="GO:0006629">
    <property type="term" value="P:lipid metabolic process"/>
    <property type="evidence" value="ECO:0007669"/>
    <property type="project" value="UniProtKB-ARBA"/>
</dbReference>
<dbReference type="RefSeq" id="XP_013172885.1">
    <property type="nucleotide sequence ID" value="XM_013317431.1"/>
</dbReference>